<gene>
    <name evidence="2" type="ORF">CB5_LOCUS441</name>
</gene>
<dbReference type="PANTHER" id="PTHR37250:SF1">
    <property type="entry name" value="OS05G0496000 PROTEIN"/>
    <property type="match status" value="1"/>
</dbReference>
<evidence type="ECO:0000256" key="1">
    <source>
        <dbReference type="SAM" id="MobiDB-lite"/>
    </source>
</evidence>
<dbReference type="AlphaFoldDB" id="A0A6V7NF70"/>
<sequence>MEVSNSIDLGVDPSARQSCDLGEEEEAILVGVGGSGGAGIILRKEETAGPAVLAIKPPNPPPGIQASIAVGTPTTIRFIRGVQFIRKFGMFGFLSLNLDMDFHNPSGEGVNNIMNDQVEGRSPEIEAKDPSNKDGDALKSIGYNYTVANNGKVTRENITTENEDDAGDVNMEAAIKADDVIRAGGFGARDDISSFLPAAIDSTDFEASLRDARDFEEEQVETSRPGLGWTKSVD</sequence>
<reference evidence="2" key="1">
    <citation type="submission" date="2020-07" db="EMBL/GenBank/DDBJ databases">
        <authorList>
            <person name="Lin J."/>
        </authorList>
    </citation>
    <scope>NUCLEOTIDE SEQUENCE</scope>
</reference>
<protein>
    <submittedName>
        <fullName evidence="2">Uncharacterized protein</fullName>
    </submittedName>
</protein>
<dbReference type="EMBL" id="LR862129">
    <property type="protein sequence ID" value="CAD1817230.1"/>
    <property type="molecule type" value="Genomic_DNA"/>
</dbReference>
<name>A0A6V7NF70_ANACO</name>
<proteinExistence type="predicted"/>
<feature type="region of interest" description="Disordered" evidence="1">
    <location>
        <begin position="214"/>
        <end position="234"/>
    </location>
</feature>
<organism evidence="2">
    <name type="scientific">Ananas comosus var. bracteatus</name>
    <name type="common">red pineapple</name>
    <dbReference type="NCBI Taxonomy" id="296719"/>
    <lineage>
        <taxon>Eukaryota</taxon>
        <taxon>Viridiplantae</taxon>
        <taxon>Streptophyta</taxon>
        <taxon>Embryophyta</taxon>
        <taxon>Tracheophyta</taxon>
        <taxon>Spermatophyta</taxon>
        <taxon>Magnoliopsida</taxon>
        <taxon>Liliopsida</taxon>
        <taxon>Poales</taxon>
        <taxon>Bromeliaceae</taxon>
        <taxon>Bromelioideae</taxon>
        <taxon>Ananas</taxon>
    </lineage>
</organism>
<evidence type="ECO:0000313" key="2">
    <source>
        <dbReference type="EMBL" id="CAD1817230.1"/>
    </source>
</evidence>
<accession>A0A6V7NF70</accession>
<dbReference type="PANTHER" id="PTHR37250">
    <property type="entry name" value="OS05G0496000 PROTEIN"/>
    <property type="match status" value="1"/>
</dbReference>